<feature type="region of interest" description="Disordered" evidence="1">
    <location>
        <begin position="67"/>
        <end position="89"/>
    </location>
</feature>
<name>A0AAD7RCP5_9TELE</name>
<feature type="region of interest" description="Disordered" evidence="1">
    <location>
        <begin position="16"/>
        <end position="42"/>
    </location>
</feature>
<dbReference type="Proteomes" id="UP001221898">
    <property type="component" value="Unassembled WGS sequence"/>
</dbReference>
<proteinExistence type="predicted"/>
<comment type="caution">
    <text evidence="2">The sequence shown here is derived from an EMBL/GenBank/DDBJ whole genome shotgun (WGS) entry which is preliminary data.</text>
</comment>
<dbReference type="EMBL" id="JAINUG010000351">
    <property type="protein sequence ID" value="KAJ8377493.1"/>
    <property type="molecule type" value="Genomic_DNA"/>
</dbReference>
<protein>
    <submittedName>
        <fullName evidence="2">Uncharacterized protein</fullName>
    </submittedName>
</protein>
<evidence type="ECO:0000313" key="2">
    <source>
        <dbReference type="EMBL" id="KAJ8377493.1"/>
    </source>
</evidence>
<evidence type="ECO:0000256" key="1">
    <source>
        <dbReference type="SAM" id="MobiDB-lite"/>
    </source>
</evidence>
<evidence type="ECO:0000313" key="3">
    <source>
        <dbReference type="Proteomes" id="UP001221898"/>
    </source>
</evidence>
<gene>
    <name evidence="2" type="ORF">AAFF_G00259610</name>
</gene>
<sequence>MRNKRAHKGVSVDKFLPPLFLHNPDKGPSRPSPSRAPCDWSGAAPQTLRGIITLPLRAALTTSASVSLLRNSPASPSPSRERCSNQRERMPSLCRSVLHTAPVCHQLSHVLFLNSAFHF</sequence>
<feature type="compositionally biased region" description="Polar residues" evidence="1">
    <location>
        <begin position="67"/>
        <end position="78"/>
    </location>
</feature>
<accession>A0AAD7RCP5</accession>
<organism evidence="2 3">
    <name type="scientific">Aldrovandia affinis</name>
    <dbReference type="NCBI Taxonomy" id="143900"/>
    <lineage>
        <taxon>Eukaryota</taxon>
        <taxon>Metazoa</taxon>
        <taxon>Chordata</taxon>
        <taxon>Craniata</taxon>
        <taxon>Vertebrata</taxon>
        <taxon>Euteleostomi</taxon>
        <taxon>Actinopterygii</taxon>
        <taxon>Neopterygii</taxon>
        <taxon>Teleostei</taxon>
        <taxon>Notacanthiformes</taxon>
        <taxon>Halosauridae</taxon>
        <taxon>Aldrovandia</taxon>
    </lineage>
</organism>
<reference evidence="2" key="1">
    <citation type="journal article" date="2023" name="Science">
        <title>Genome structures resolve the early diversification of teleost fishes.</title>
        <authorList>
            <person name="Parey E."/>
            <person name="Louis A."/>
            <person name="Montfort J."/>
            <person name="Bouchez O."/>
            <person name="Roques C."/>
            <person name="Iampietro C."/>
            <person name="Lluch J."/>
            <person name="Castinel A."/>
            <person name="Donnadieu C."/>
            <person name="Desvignes T."/>
            <person name="Floi Bucao C."/>
            <person name="Jouanno E."/>
            <person name="Wen M."/>
            <person name="Mejri S."/>
            <person name="Dirks R."/>
            <person name="Jansen H."/>
            <person name="Henkel C."/>
            <person name="Chen W.J."/>
            <person name="Zahm M."/>
            <person name="Cabau C."/>
            <person name="Klopp C."/>
            <person name="Thompson A.W."/>
            <person name="Robinson-Rechavi M."/>
            <person name="Braasch I."/>
            <person name="Lecointre G."/>
            <person name="Bobe J."/>
            <person name="Postlethwait J.H."/>
            <person name="Berthelot C."/>
            <person name="Roest Crollius H."/>
            <person name="Guiguen Y."/>
        </authorList>
    </citation>
    <scope>NUCLEOTIDE SEQUENCE</scope>
    <source>
        <strain evidence="2">NC1722</strain>
    </source>
</reference>
<feature type="compositionally biased region" description="Basic and acidic residues" evidence="1">
    <location>
        <begin position="79"/>
        <end position="89"/>
    </location>
</feature>
<keyword evidence="3" id="KW-1185">Reference proteome</keyword>
<dbReference type="AlphaFoldDB" id="A0AAD7RCP5"/>